<feature type="domain" description="HTH araC/xylS-type" evidence="4">
    <location>
        <begin position="210"/>
        <end position="311"/>
    </location>
</feature>
<evidence type="ECO:0000256" key="2">
    <source>
        <dbReference type="ARBA" id="ARBA00023125"/>
    </source>
</evidence>
<evidence type="ECO:0000259" key="4">
    <source>
        <dbReference type="PROSITE" id="PS01124"/>
    </source>
</evidence>
<dbReference type="InterPro" id="IPR035418">
    <property type="entry name" value="AraC-bd_2"/>
</dbReference>
<dbReference type="InterPro" id="IPR009057">
    <property type="entry name" value="Homeodomain-like_sf"/>
</dbReference>
<keyword evidence="2" id="KW-0238">DNA-binding</keyword>
<dbReference type="SUPFAM" id="SSF46689">
    <property type="entry name" value="Homeodomain-like"/>
    <property type="match status" value="1"/>
</dbReference>
<evidence type="ECO:0000313" key="6">
    <source>
        <dbReference type="Proteomes" id="UP001237737"/>
    </source>
</evidence>
<sequence>MFSSQCVSYPPVASDAGANRAHARRFWQGFGEGAARHAIAASTLVDGYAGERLRLGVFRHAPHVLTDEALPREHRQAVLLTLQLNGHARVEQHDRRSEIEPGDFCLIDLSRPFRLEIGRCTVQTVHLPLAVLRDAVPRLDEVSAVGLHGHLSSVGYLRVLYQEMFAHPSGLTEAVADRLADAIPHMLAAALESMDVAAAAPSRLRQYHKRQVRLFAREHLSDPALCVEMIAKGVGLSPSHLFELFSDDDMTLMRWVRMERLARCQRELADPSLRHRSIAQVAHAWGFGDMTHFSRCFRDRFGMSPRAYRQTAISGTRPVVSYMDVHTSNE</sequence>
<reference evidence="5 6" key="1">
    <citation type="submission" date="2023-07" db="EMBL/GenBank/DDBJ databases">
        <title>Sorghum-associated microbial communities from plants grown in Nebraska, USA.</title>
        <authorList>
            <person name="Schachtman D."/>
        </authorList>
    </citation>
    <scope>NUCLEOTIDE SEQUENCE [LARGE SCALE GENOMIC DNA]</scope>
    <source>
        <strain evidence="5 6">CC60</strain>
    </source>
</reference>
<dbReference type="InterPro" id="IPR018060">
    <property type="entry name" value="HTH_AraC"/>
</dbReference>
<dbReference type="Proteomes" id="UP001237737">
    <property type="component" value="Unassembled WGS sequence"/>
</dbReference>
<dbReference type="RefSeq" id="WP_306850998.1">
    <property type="nucleotide sequence ID" value="NZ_JAUSSK010000004.1"/>
</dbReference>
<keyword evidence="6" id="KW-1185">Reference proteome</keyword>
<protein>
    <submittedName>
        <fullName evidence="5">AraC-like DNA-binding protein</fullName>
    </submittedName>
</protein>
<dbReference type="PROSITE" id="PS01124">
    <property type="entry name" value="HTH_ARAC_FAMILY_2"/>
    <property type="match status" value="1"/>
</dbReference>
<dbReference type="PRINTS" id="PR00032">
    <property type="entry name" value="HTHARAC"/>
</dbReference>
<name>A0ABT9T0W4_9GAMM</name>
<evidence type="ECO:0000256" key="3">
    <source>
        <dbReference type="ARBA" id="ARBA00023163"/>
    </source>
</evidence>
<comment type="caution">
    <text evidence="5">The sequence shown here is derived from an EMBL/GenBank/DDBJ whole genome shotgun (WGS) entry which is preliminary data.</text>
</comment>
<proteinExistence type="predicted"/>
<dbReference type="InterPro" id="IPR050204">
    <property type="entry name" value="AraC_XylS_family_regulators"/>
</dbReference>
<dbReference type="InterPro" id="IPR020449">
    <property type="entry name" value="Tscrpt_reg_AraC-type_HTH"/>
</dbReference>
<dbReference type="Pfam" id="PF12833">
    <property type="entry name" value="HTH_18"/>
    <property type="match status" value="1"/>
</dbReference>
<dbReference type="Gene3D" id="1.10.10.60">
    <property type="entry name" value="Homeodomain-like"/>
    <property type="match status" value="1"/>
</dbReference>
<dbReference type="PANTHER" id="PTHR46796:SF6">
    <property type="entry name" value="ARAC SUBFAMILY"/>
    <property type="match status" value="1"/>
</dbReference>
<dbReference type="EMBL" id="JAUSSK010000004">
    <property type="protein sequence ID" value="MDQ0010909.1"/>
    <property type="molecule type" value="Genomic_DNA"/>
</dbReference>
<dbReference type="Pfam" id="PF14525">
    <property type="entry name" value="AraC_binding_2"/>
    <property type="match status" value="1"/>
</dbReference>
<accession>A0ABT9T0W4</accession>
<dbReference type="SMART" id="SM00342">
    <property type="entry name" value="HTH_ARAC"/>
    <property type="match status" value="1"/>
</dbReference>
<keyword evidence="1" id="KW-0805">Transcription regulation</keyword>
<keyword evidence="3" id="KW-0804">Transcription</keyword>
<evidence type="ECO:0000313" key="5">
    <source>
        <dbReference type="EMBL" id="MDQ0010909.1"/>
    </source>
</evidence>
<organism evidence="5 6">
    <name type="scientific">Luteibacter jiangsuensis</name>
    <dbReference type="NCBI Taxonomy" id="637577"/>
    <lineage>
        <taxon>Bacteria</taxon>
        <taxon>Pseudomonadati</taxon>
        <taxon>Pseudomonadota</taxon>
        <taxon>Gammaproteobacteria</taxon>
        <taxon>Lysobacterales</taxon>
        <taxon>Rhodanobacteraceae</taxon>
        <taxon>Luteibacter</taxon>
    </lineage>
</organism>
<dbReference type="PANTHER" id="PTHR46796">
    <property type="entry name" value="HTH-TYPE TRANSCRIPTIONAL ACTIVATOR RHAS-RELATED"/>
    <property type="match status" value="1"/>
</dbReference>
<gene>
    <name evidence="5" type="ORF">J2T07_003115</name>
</gene>
<evidence type="ECO:0000256" key="1">
    <source>
        <dbReference type="ARBA" id="ARBA00023015"/>
    </source>
</evidence>